<keyword evidence="2 4" id="KW-0472">Membrane</keyword>
<dbReference type="PRINTS" id="PR01021">
    <property type="entry name" value="OMPADOMAIN"/>
</dbReference>
<dbReference type="SUPFAM" id="SSF103088">
    <property type="entry name" value="OmpA-like"/>
    <property type="match status" value="1"/>
</dbReference>
<protein>
    <recommendedName>
        <fullName evidence="6">OmpA-like domain-containing protein</fullName>
    </recommendedName>
</protein>
<evidence type="ECO:0000256" key="3">
    <source>
        <dbReference type="ARBA" id="ARBA00023237"/>
    </source>
</evidence>
<evidence type="ECO:0000256" key="2">
    <source>
        <dbReference type="ARBA" id="ARBA00023136"/>
    </source>
</evidence>
<dbReference type="Gene3D" id="2.120.10.30">
    <property type="entry name" value="TolB, C-terminal domain"/>
    <property type="match status" value="2"/>
</dbReference>
<evidence type="ECO:0000313" key="7">
    <source>
        <dbReference type="EMBL" id="GAL84904.1"/>
    </source>
</evidence>
<dbReference type="CDD" id="cd07185">
    <property type="entry name" value="OmpA_C-like"/>
    <property type="match status" value="1"/>
</dbReference>
<dbReference type="CDD" id="cd15482">
    <property type="entry name" value="Sialidase_non-viral"/>
    <property type="match status" value="1"/>
</dbReference>
<dbReference type="RefSeq" id="WP_045462702.1">
    <property type="nucleotide sequence ID" value="NZ_BBLT01000004.1"/>
</dbReference>
<dbReference type="InterPro" id="IPR011990">
    <property type="entry name" value="TPR-like_helical_dom_sf"/>
</dbReference>
<dbReference type="InterPro" id="IPR006665">
    <property type="entry name" value="OmpA-like"/>
</dbReference>
<dbReference type="PROSITE" id="PS51123">
    <property type="entry name" value="OMPA_2"/>
    <property type="match status" value="1"/>
</dbReference>
<dbReference type="OrthoDB" id="9809364at2"/>
<comment type="subcellular location">
    <subcellularLocation>
        <location evidence="1">Cell outer membrane</location>
    </subcellularLocation>
</comment>
<dbReference type="InterPro" id="IPR036737">
    <property type="entry name" value="OmpA-like_sf"/>
</dbReference>
<dbReference type="PANTHER" id="PTHR30329">
    <property type="entry name" value="STATOR ELEMENT OF FLAGELLAR MOTOR COMPLEX"/>
    <property type="match status" value="1"/>
</dbReference>
<dbReference type="eggNOG" id="COG0823">
    <property type="taxonomic scope" value="Bacteria"/>
</dbReference>
<evidence type="ECO:0000256" key="5">
    <source>
        <dbReference type="SAM" id="SignalP"/>
    </source>
</evidence>
<dbReference type="Proteomes" id="UP000030185">
    <property type="component" value="Unassembled WGS sequence"/>
</dbReference>
<dbReference type="SUPFAM" id="SSF48452">
    <property type="entry name" value="TPR-like"/>
    <property type="match status" value="1"/>
</dbReference>
<dbReference type="SUPFAM" id="SSF82171">
    <property type="entry name" value="DPP6 N-terminal domain-like"/>
    <property type="match status" value="1"/>
</dbReference>
<dbReference type="Gene3D" id="1.25.40.10">
    <property type="entry name" value="Tetratricopeptide repeat domain"/>
    <property type="match status" value="1"/>
</dbReference>
<evidence type="ECO:0000256" key="4">
    <source>
        <dbReference type="PROSITE-ProRule" id="PRU00473"/>
    </source>
</evidence>
<keyword evidence="8" id="KW-1185">Reference proteome</keyword>
<dbReference type="Pfam" id="PF00691">
    <property type="entry name" value="OmpA"/>
    <property type="match status" value="1"/>
</dbReference>
<evidence type="ECO:0000313" key="8">
    <source>
        <dbReference type="Proteomes" id="UP000030185"/>
    </source>
</evidence>
<name>A0A098LEQ7_9BACT</name>
<proteinExistence type="predicted"/>
<keyword evidence="3" id="KW-0998">Cell outer membrane</keyword>
<evidence type="ECO:0000259" key="6">
    <source>
        <dbReference type="PROSITE" id="PS51123"/>
    </source>
</evidence>
<comment type="caution">
    <text evidence="7">The sequence shown here is derived from an EMBL/GenBank/DDBJ whole genome shotgun (WGS) entry which is preliminary data.</text>
</comment>
<gene>
    <name evidence="7" type="ORF">MYP_2132</name>
</gene>
<dbReference type="GO" id="GO:0009279">
    <property type="term" value="C:cell outer membrane"/>
    <property type="evidence" value="ECO:0007669"/>
    <property type="project" value="UniProtKB-SubCell"/>
</dbReference>
<organism evidence="7 8">
    <name type="scientific">Sporocytophaga myxococcoides</name>
    <dbReference type="NCBI Taxonomy" id="153721"/>
    <lineage>
        <taxon>Bacteria</taxon>
        <taxon>Pseudomonadati</taxon>
        <taxon>Bacteroidota</taxon>
        <taxon>Cytophagia</taxon>
        <taxon>Cytophagales</taxon>
        <taxon>Cytophagaceae</taxon>
        <taxon>Sporocytophaga</taxon>
    </lineage>
</organism>
<dbReference type="InterPro" id="IPR006664">
    <property type="entry name" value="OMP_bac"/>
</dbReference>
<evidence type="ECO:0000256" key="1">
    <source>
        <dbReference type="ARBA" id="ARBA00004442"/>
    </source>
</evidence>
<dbReference type="AlphaFoldDB" id="A0A098LEQ7"/>
<dbReference type="PANTHER" id="PTHR30329:SF21">
    <property type="entry name" value="LIPOPROTEIN YIAD-RELATED"/>
    <property type="match status" value="1"/>
</dbReference>
<dbReference type="InterPro" id="IPR011042">
    <property type="entry name" value="6-blade_b-propeller_TolB-like"/>
</dbReference>
<dbReference type="Gene3D" id="3.30.1330.60">
    <property type="entry name" value="OmpA-like domain"/>
    <property type="match status" value="1"/>
</dbReference>
<dbReference type="EMBL" id="BBLT01000004">
    <property type="protein sequence ID" value="GAL84904.1"/>
    <property type="molecule type" value="Genomic_DNA"/>
</dbReference>
<sequence>MFTQYRLKFFLFLLLLLFHFNTNAQSNKKEVKRLTDEAANFFRIGKSGDQEAFIKALNLFLIADSLQPDDPEISYSVGLCYNHTDQKLKALPYLEKAKSGGVKYSDLDYYLAVSYHLAHRFQEAITLLNTYKKNVPSDKQTAERLIANCENGIELMKNPKEVKITNLGPNVNSKFPDYHPSISADESTIIFISRRDTTTGGQIDIQDNKYFEDIYISNKVNGEWTKPQDLGNGINTDSHDGSVGLSADGQELFIYRWSKENNGDLFVSDLMGTEWSAPRNIGRNINTKKSWESDMSITPDKKIIFFTSDRPGEGGRDIYMARKLPNGEYAKPINLGPKINTKYDEDAPFIHPDGKTLYFSSKGHKSMGGYDIFSCTINLETGAILTEPVNVGYPINTADDDVFFVWSADNKRAYFASEREGGYGEKDIYMLERTDVEAALVVLKGKILNCNLNSPITGKITVTDNTTQEVIGIYTPNSSTGNYIVILPAGKNYGVSVEAPGYVFYSKNIDIPFLEHYQEIDDQICMEQLKKGTKIVLRNVFFDVDKATLRKESEAELERLVELLNNNKSIRILISGHTDSDGNDDHNLRLSDARAKAVVDYLISKNIAGSRLTSKGFGETKPIMPNDTPENKQMNRRTEIEIIE</sequence>
<feature type="signal peptide" evidence="5">
    <location>
        <begin position="1"/>
        <end position="24"/>
    </location>
</feature>
<dbReference type="InterPro" id="IPR011659">
    <property type="entry name" value="WD40"/>
</dbReference>
<dbReference type="eggNOG" id="COG2885">
    <property type="taxonomic scope" value="Bacteria"/>
</dbReference>
<feature type="domain" description="OmpA-like" evidence="6">
    <location>
        <begin position="531"/>
        <end position="644"/>
    </location>
</feature>
<accession>A0A098LEQ7</accession>
<dbReference type="Pfam" id="PF07676">
    <property type="entry name" value="PD40"/>
    <property type="match status" value="4"/>
</dbReference>
<reference evidence="7 8" key="1">
    <citation type="submission" date="2014-09" db="EMBL/GenBank/DDBJ databases">
        <title>Sporocytophaga myxococcoides PG-01 genome sequencing.</title>
        <authorList>
            <person name="Liu L."/>
            <person name="Gao P.J."/>
            <person name="Chen G.J."/>
            <person name="Wang L.S."/>
        </authorList>
    </citation>
    <scope>NUCLEOTIDE SEQUENCE [LARGE SCALE GENOMIC DNA]</scope>
    <source>
        <strain evidence="7 8">PG-01</strain>
    </source>
</reference>
<feature type="chain" id="PRO_5001937285" description="OmpA-like domain-containing protein" evidence="5">
    <location>
        <begin position="25"/>
        <end position="644"/>
    </location>
</feature>
<dbReference type="STRING" id="153721.MYP_2132"/>
<keyword evidence="5" id="KW-0732">Signal</keyword>
<dbReference type="InterPro" id="IPR050330">
    <property type="entry name" value="Bact_OuterMem_StrucFunc"/>
</dbReference>